<dbReference type="AlphaFoldDB" id="A0A9Q1JX67"/>
<evidence type="ECO:0000259" key="2">
    <source>
        <dbReference type="PROSITE" id="PS50158"/>
    </source>
</evidence>
<comment type="caution">
    <text evidence="3">The sequence shown here is derived from an EMBL/GenBank/DDBJ whole genome shotgun (WGS) entry which is preliminary data.</text>
</comment>
<gene>
    <name evidence="3" type="ORF">Cgig2_002054</name>
</gene>
<sequence length="222" mass="25016">MTFDEQTPDEKLREIALCHLGKFLMNKQINANIMKSLGLRRCCIVIERHSQLKTTLRGSFQATNPCFCTVFDVAHCDICELQAGDNVWHRQNYVKLPDFCYLCGLLGHVAKGCDHYDSDTPQTDYQYGAEPELKEEEKLFLAFRSAEGNPKSHTKLIFKDGSSKVSLPIGQQHKTNDGSSKICADETEVVTLGNDVLKHKLEENLKKVIQVYNSGKGQSCDK</sequence>
<reference evidence="3" key="1">
    <citation type="submission" date="2022-04" db="EMBL/GenBank/DDBJ databases">
        <title>Carnegiea gigantea Genome sequencing and assembly v2.</title>
        <authorList>
            <person name="Copetti D."/>
            <person name="Sanderson M.J."/>
            <person name="Burquez A."/>
            <person name="Wojciechowski M.F."/>
        </authorList>
    </citation>
    <scope>NUCLEOTIDE SEQUENCE</scope>
    <source>
        <strain evidence="3">SGP5-SGP5p</strain>
        <tissue evidence="3">Aerial part</tissue>
    </source>
</reference>
<accession>A0A9Q1JX67</accession>
<dbReference type="Proteomes" id="UP001153076">
    <property type="component" value="Unassembled WGS sequence"/>
</dbReference>
<name>A0A9Q1JX67_9CARY</name>
<evidence type="ECO:0000313" key="3">
    <source>
        <dbReference type="EMBL" id="KAJ8432667.1"/>
    </source>
</evidence>
<proteinExistence type="predicted"/>
<keyword evidence="1" id="KW-0863">Zinc-finger</keyword>
<dbReference type="GO" id="GO:0008270">
    <property type="term" value="F:zinc ion binding"/>
    <property type="evidence" value="ECO:0007669"/>
    <property type="project" value="UniProtKB-KW"/>
</dbReference>
<keyword evidence="1" id="KW-0479">Metal-binding</keyword>
<feature type="domain" description="CCHC-type" evidence="2">
    <location>
        <begin position="100"/>
        <end position="113"/>
    </location>
</feature>
<dbReference type="EMBL" id="JAKOGI010000593">
    <property type="protein sequence ID" value="KAJ8432667.1"/>
    <property type="molecule type" value="Genomic_DNA"/>
</dbReference>
<keyword evidence="1" id="KW-0862">Zinc</keyword>
<dbReference type="GO" id="GO:0003676">
    <property type="term" value="F:nucleic acid binding"/>
    <property type="evidence" value="ECO:0007669"/>
    <property type="project" value="InterPro"/>
</dbReference>
<keyword evidence="4" id="KW-1185">Reference proteome</keyword>
<evidence type="ECO:0000313" key="4">
    <source>
        <dbReference type="Proteomes" id="UP001153076"/>
    </source>
</evidence>
<dbReference type="PROSITE" id="PS50158">
    <property type="entry name" value="ZF_CCHC"/>
    <property type="match status" value="1"/>
</dbReference>
<organism evidence="3 4">
    <name type="scientific">Carnegiea gigantea</name>
    <dbReference type="NCBI Taxonomy" id="171969"/>
    <lineage>
        <taxon>Eukaryota</taxon>
        <taxon>Viridiplantae</taxon>
        <taxon>Streptophyta</taxon>
        <taxon>Embryophyta</taxon>
        <taxon>Tracheophyta</taxon>
        <taxon>Spermatophyta</taxon>
        <taxon>Magnoliopsida</taxon>
        <taxon>eudicotyledons</taxon>
        <taxon>Gunneridae</taxon>
        <taxon>Pentapetalae</taxon>
        <taxon>Caryophyllales</taxon>
        <taxon>Cactineae</taxon>
        <taxon>Cactaceae</taxon>
        <taxon>Cactoideae</taxon>
        <taxon>Echinocereeae</taxon>
        <taxon>Carnegiea</taxon>
    </lineage>
</organism>
<protein>
    <recommendedName>
        <fullName evidence="2">CCHC-type domain-containing protein</fullName>
    </recommendedName>
</protein>
<dbReference type="OrthoDB" id="960225at2759"/>
<evidence type="ECO:0000256" key="1">
    <source>
        <dbReference type="PROSITE-ProRule" id="PRU00047"/>
    </source>
</evidence>
<dbReference type="InterPro" id="IPR001878">
    <property type="entry name" value="Znf_CCHC"/>
</dbReference>